<dbReference type="PROSITE" id="PS52016">
    <property type="entry name" value="TONB_DEPENDENT_REC_3"/>
    <property type="match status" value="1"/>
</dbReference>
<keyword evidence="1" id="KW-0472">Membrane</keyword>
<keyword evidence="1" id="KW-0812">Transmembrane</keyword>
<organism evidence="4 5">
    <name type="scientific">Dyella flagellata</name>
    <dbReference type="NCBI Taxonomy" id="1867833"/>
    <lineage>
        <taxon>Bacteria</taxon>
        <taxon>Pseudomonadati</taxon>
        <taxon>Pseudomonadota</taxon>
        <taxon>Gammaproteobacteria</taxon>
        <taxon>Lysobacterales</taxon>
        <taxon>Rhodanobacteraceae</taxon>
        <taxon>Dyella</taxon>
    </lineage>
</organism>
<keyword evidence="1" id="KW-0813">Transport</keyword>
<sequence>MVVMKQKTRIASAIAVALMIGAVQAQSQDATQGSGVQQKQPQQLQGVTVTGSHIRSVDVETSQPVFTMDRQAIKATGLTNLNDILSRMPSIGTPNITPQDTVRNGMDVGGRYVNIRNLGSQRTLVLVNGRRWTTSLNGLTDLSTIPVGMIDRIDVLKDGASSVYGSDAIGGVVNIITRERFDGAEINAYYGQNQAGDGQQKNADFTWGHNAEVIFHAERVLSGPGTDVG</sequence>
<protein>
    <recommendedName>
        <fullName evidence="3">TonB-dependent receptor plug domain-containing protein</fullName>
    </recommendedName>
</protein>
<dbReference type="Gene3D" id="2.170.130.10">
    <property type="entry name" value="TonB-dependent receptor, plug domain"/>
    <property type="match status" value="1"/>
</dbReference>
<dbReference type="EMBL" id="BSOA01000015">
    <property type="protein sequence ID" value="GLQ88425.1"/>
    <property type="molecule type" value="Genomic_DNA"/>
</dbReference>
<reference evidence="5" key="1">
    <citation type="journal article" date="2019" name="Int. J. Syst. Evol. Microbiol.">
        <title>The Global Catalogue of Microorganisms (GCM) 10K type strain sequencing project: providing services to taxonomists for standard genome sequencing and annotation.</title>
        <authorList>
            <consortium name="The Broad Institute Genomics Platform"/>
            <consortium name="The Broad Institute Genome Sequencing Center for Infectious Disease"/>
            <person name="Wu L."/>
            <person name="Ma J."/>
        </authorList>
    </citation>
    <scope>NUCLEOTIDE SEQUENCE [LARGE SCALE GENOMIC DNA]</scope>
    <source>
        <strain evidence="5">NBRC 111981</strain>
    </source>
</reference>
<keyword evidence="5" id="KW-1185">Reference proteome</keyword>
<dbReference type="Proteomes" id="UP001156627">
    <property type="component" value="Unassembled WGS sequence"/>
</dbReference>
<dbReference type="PANTHER" id="PTHR47234">
    <property type="match status" value="1"/>
</dbReference>
<comment type="similarity">
    <text evidence="1">Belongs to the TonB-dependent receptor family.</text>
</comment>
<keyword evidence="1" id="KW-1134">Transmembrane beta strand</keyword>
<evidence type="ECO:0000313" key="5">
    <source>
        <dbReference type="Proteomes" id="UP001156627"/>
    </source>
</evidence>
<dbReference type="InterPro" id="IPR012910">
    <property type="entry name" value="Plug_dom"/>
</dbReference>
<evidence type="ECO:0000313" key="4">
    <source>
        <dbReference type="EMBL" id="GLQ88425.1"/>
    </source>
</evidence>
<gene>
    <name evidence="4" type="ORF">GCM10007898_19940</name>
</gene>
<proteinExistence type="inferred from homology"/>
<dbReference type="InterPro" id="IPR039426">
    <property type="entry name" value="TonB-dep_rcpt-like"/>
</dbReference>
<dbReference type="PANTHER" id="PTHR47234:SF2">
    <property type="entry name" value="TONB-DEPENDENT RECEPTOR"/>
    <property type="match status" value="1"/>
</dbReference>
<name>A0ABQ5XD09_9GAMM</name>
<comment type="subcellular location">
    <subcellularLocation>
        <location evidence="1">Cell outer membrane</location>
        <topology evidence="1">Multi-pass membrane protein</topology>
    </subcellularLocation>
</comment>
<feature type="domain" description="TonB-dependent receptor plug" evidence="3">
    <location>
        <begin position="60"/>
        <end position="172"/>
    </location>
</feature>
<keyword evidence="1" id="KW-0998">Cell outer membrane</keyword>
<feature type="signal peptide" evidence="2">
    <location>
        <begin position="1"/>
        <end position="25"/>
    </location>
</feature>
<comment type="caution">
    <text evidence="4">The sequence shown here is derived from an EMBL/GenBank/DDBJ whole genome shotgun (WGS) entry which is preliminary data.</text>
</comment>
<keyword evidence="2" id="KW-0732">Signal</keyword>
<dbReference type="SUPFAM" id="SSF56935">
    <property type="entry name" value="Porins"/>
    <property type="match status" value="1"/>
</dbReference>
<evidence type="ECO:0000256" key="1">
    <source>
        <dbReference type="PROSITE-ProRule" id="PRU01360"/>
    </source>
</evidence>
<dbReference type="InterPro" id="IPR037066">
    <property type="entry name" value="Plug_dom_sf"/>
</dbReference>
<evidence type="ECO:0000256" key="2">
    <source>
        <dbReference type="SAM" id="SignalP"/>
    </source>
</evidence>
<feature type="chain" id="PRO_5045867233" description="TonB-dependent receptor plug domain-containing protein" evidence="2">
    <location>
        <begin position="26"/>
        <end position="229"/>
    </location>
</feature>
<dbReference type="Pfam" id="PF07715">
    <property type="entry name" value="Plug"/>
    <property type="match status" value="1"/>
</dbReference>
<evidence type="ECO:0000259" key="3">
    <source>
        <dbReference type="Pfam" id="PF07715"/>
    </source>
</evidence>
<accession>A0ABQ5XD09</accession>